<dbReference type="GO" id="GO:0071555">
    <property type="term" value="P:cell wall organization"/>
    <property type="evidence" value="ECO:0007669"/>
    <property type="project" value="UniProtKB-KW"/>
</dbReference>
<feature type="binding site" evidence="9">
    <location>
        <position position="258"/>
    </location>
    <ligand>
        <name>Mg(2+)</name>
        <dbReference type="ChEBI" id="CHEBI:18420"/>
    </ligand>
</feature>
<evidence type="ECO:0000256" key="2">
    <source>
        <dbReference type="ARBA" id="ARBA00005583"/>
    </source>
</evidence>
<evidence type="ECO:0000256" key="4">
    <source>
        <dbReference type="ARBA" id="ARBA00022692"/>
    </source>
</evidence>
<comment type="caution">
    <text evidence="10">The sequence shown here is derived from an EMBL/GenBank/DDBJ whole genome shotgun (WGS) entry which is preliminary data.</text>
</comment>
<keyword evidence="7" id="KW-0131">Cell cycle</keyword>
<dbReference type="GO" id="GO:0051992">
    <property type="term" value="F:UDP-N-acetylmuramoyl-L-alanyl-D-glutamyl-meso-2,6-diaminopimelyl-D-alanyl-D-alanine:undecaprenyl-phosphate transferase activity"/>
    <property type="evidence" value="ECO:0007669"/>
    <property type="project" value="RHEA"/>
</dbReference>
<dbReference type="PANTHER" id="PTHR22926">
    <property type="entry name" value="PHOSPHO-N-ACETYLMURAMOYL-PENTAPEPTIDE-TRANSFERASE"/>
    <property type="match status" value="1"/>
</dbReference>
<feature type="transmembrane region" description="Helical" evidence="7">
    <location>
        <begin position="80"/>
        <end position="98"/>
    </location>
</feature>
<keyword evidence="5 7" id="KW-1133">Transmembrane helix</keyword>
<comment type="cofactor">
    <cofactor evidence="7 9">
        <name>Mg(2+)</name>
        <dbReference type="ChEBI" id="CHEBI:18420"/>
    </cofactor>
</comment>
<keyword evidence="11" id="KW-1185">Reference proteome</keyword>
<feature type="binding site" evidence="9">
    <location>
        <position position="180"/>
    </location>
    <ligand>
        <name>Mg(2+)</name>
        <dbReference type="ChEBI" id="CHEBI:18420"/>
    </ligand>
</feature>
<keyword evidence="4 7" id="KW-0812">Transmembrane</keyword>
<evidence type="ECO:0000256" key="7">
    <source>
        <dbReference type="HAMAP-Rule" id="MF_00038"/>
    </source>
</evidence>
<evidence type="ECO:0000256" key="5">
    <source>
        <dbReference type="ARBA" id="ARBA00022989"/>
    </source>
</evidence>
<dbReference type="OrthoDB" id="9805475at2"/>
<dbReference type="InterPro" id="IPR000715">
    <property type="entry name" value="Glycosyl_transferase_4"/>
</dbReference>
<dbReference type="UniPathway" id="UPA00219"/>
<dbReference type="GO" id="GO:0051301">
    <property type="term" value="P:cell division"/>
    <property type="evidence" value="ECO:0007669"/>
    <property type="project" value="UniProtKB-KW"/>
</dbReference>
<evidence type="ECO:0000256" key="6">
    <source>
        <dbReference type="ARBA" id="ARBA00023136"/>
    </source>
</evidence>
<dbReference type="AlphaFoldDB" id="A0A3A3ZL54"/>
<dbReference type="NCBIfam" id="TIGR00445">
    <property type="entry name" value="mraY"/>
    <property type="match status" value="1"/>
</dbReference>
<feature type="transmembrane region" description="Helical" evidence="7">
    <location>
        <begin position="228"/>
        <end position="247"/>
    </location>
</feature>
<feature type="transmembrane region" description="Helical" evidence="7">
    <location>
        <begin position="321"/>
        <end position="350"/>
    </location>
</feature>
<dbReference type="PROSITE" id="PS01348">
    <property type="entry name" value="MRAY_2"/>
    <property type="match status" value="1"/>
</dbReference>
<accession>A0A3A3ZL54</accession>
<reference evidence="10 11" key="1">
    <citation type="submission" date="2018-09" db="EMBL/GenBank/DDBJ databases">
        <title>YIM 75000 draft genome.</title>
        <authorList>
            <person name="Tang S."/>
            <person name="Feng Y."/>
        </authorList>
    </citation>
    <scope>NUCLEOTIDE SEQUENCE [LARGE SCALE GENOMIC DNA]</scope>
    <source>
        <strain evidence="10 11">YIM 75000</strain>
    </source>
</reference>
<name>A0A3A3ZL54_9ACTN</name>
<dbReference type="GO" id="GO:0008360">
    <property type="term" value="P:regulation of cell shape"/>
    <property type="evidence" value="ECO:0007669"/>
    <property type="project" value="UniProtKB-KW"/>
</dbReference>
<comment type="catalytic activity">
    <reaction evidence="7">
        <text>UDP-N-acetyl-alpha-D-muramoyl-L-alanyl-gamma-D-glutamyl-meso-2,6-diaminopimeloyl-D-alanyl-D-alanine + di-trans,octa-cis-undecaprenyl phosphate = di-trans,octa-cis-undecaprenyl diphospho-N-acetyl-alpha-D-muramoyl-L-alanyl-D-glutamyl-meso-2,6-diaminopimeloyl-D-alanyl-D-alanine + UMP</text>
        <dbReference type="Rhea" id="RHEA:28386"/>
        <dbReference type="ChEBI" id="CHEBI:57865"/>
        <dbReference type="ChEBI" id="CHEBI:60392"/>
        <dbReference type="ChEBI" id="CHEBI:61386"/>
        <dbReference type="ChEBI" id="CHEBI:61387"/>
        <dbReference type="EC" id="2.7.8.13"/>
    </reaction>
</comment>
<dbReference type="EC" id="2.7.8.13" evidence="7 8"/>
<sequence length="356" mass="37550">MRLVLTAAIVALLVGLLGTPLLIRLLKRRGYSQAIRDVSEGNFPDHGSKRGTPSMGGITMVLGVLLGYAVAHLYTRTPPTASALLVLLLMTGMAFVGFCDDYIKIFKQRSLGLRASTKFGGQTLVAVAFAVLALRFPNADGVTPASDSISFVRDTGLELTAVGFVLWAVLLIAGTTNAVNLTDGLDGLATGAAVMVFGSYVLIGVWQVGQSCASADPAANCYVVRDPLDLAVVAAAFMGACFGFLWWNASPAKIFMGDTGSLSIGGTLAGLAVFTRTELLLALLGGLFVLITLSVIIQVGSFKLTGRRVFRMAPLQHHFELVGWGEVTIVIRFWIIAGLCAALGLATFYAEWLGGL</sequence>
<dbReference type="PANTHER" id="PTHR22926:SF5">
    <property type="entry name" value="PHOSPHO-N-ACETYLMURAMOYL-PENTAPEPTIDE-TRANSFERASE HOMOLOG"/>
    <property type="match status" value="1"/>
</dbReference>
<evidence type="ECO:0000256" key="1">
    <source>
        <dbReference type="ARBA" id="ARBA00004141"/>
    </source>
</evidence>
<dbReference type="GO" id="GO:0005886">
    <property type="term" value="C:plasma membrane"/>
    <property type="evidence" value="ECO:0007669"/>
    <property type="project" value="UniProtKB-SubCell"/>
</dbReference>
<protein>
    <recommendedName>
        <fullName evidence="7 8">Phospho-N-acetylmuramoyl-pentapeptide-transferase</fullName>
        <ecNumber evidence="7 8">2.7.8.13</ecNumber>
    </recommendedName>
    <alternativeName>
        <fullName evidence="7">UDP-MurNAc-pentapeptide phosphotransferase</fullName>
    </alternativeName>
</protein>
<proteinExistence type="inferred from homology"/>
<keyword evidence="6 7" id="KW-0472">Membrane</keyword>
<feature type="transmembrane region" description="Helical" evidence="7">
    <location>
        <begin position="254"/>
        <end position="274"/>
    </location>
</feature>
<keyword evidence="7 9" id="KW-0479">Metal-binding</keyword>
<comment type="similarity">
    <text evidence="2 7">Belongs to the glycosyltransferase 4 family. MraY subfamily.</text>
</comment>
<dbReference type="Proteomes" id="UP000265614">
    <property type="component" value="Unassembled WGS sequence"/>
</dbReference>
<comment type="pathway">
    <text evidence="7">Cell wall biogenesis; peptidoglycan biosynthesis.</text>
</comment>
<feature type="transmembrane region" description="Helical" evidence="7">
    <location>
        <begin position="119"/>
        <end position="136"/>
    </location>
</feature>
<dbReference type="PROSITE" id="PS01347">
    <property type="entry name" value="MRAY_1"/>
    <property type="match status" value="1"/>
</dbReference>
<comment type="subcellular location">
    <subcellularLocation>
        <location evidence="7">Cell membrane</location>
        <topology evidence="7">Multi-pass membrane protein</topology>
    </subcellularLocation>
    <subcellularLocation>
        <location evidence="1">Membrane</location>
        <topology evidence="1">Multi-pass membrane protein</topology>
    </subcellularLocation>
</comment>
<feature type="transmembrane region" description="Helical" evidence="7">
    <location>
        <begin position="156"/>
        <end position="175"/>
    </location>
</feature>
<keyword evidence="7" id="KW-1003">Cell membrane</keyword>
<keyword evidence="7" id="KW-0132">Cell division</keyword>
<organism evidence="10 11">
    <name type="scientific">Vallicoccus soli</name>
    <dbReference type="NCBI Taxonomy" id="2339232"/>
    <lineage>
        <taxon>Bacteria</taxon>
        <taxon>Bacillati</taxon>
        <taxon>Actinomycetota</taxon>
        <taxon>Actinomycetes</taxon>
        <taxon>Motilibacterales</taxon>
        <taxon>Vallicoccaceae</taxon>
        <taxon>Vallicoccus</taxon>
    </lineage>
</organism>
<feature type="transmembrane region" description="Helical" evidence="7">
    <location>
        <begin position="187"/>
        <end position="208"/>
    </location>
</feature>
<keyword evidence="7" id="KW-0133">Cell shape</keyword>
<dbReference type="EMBL" id="QZEZ01000002">
    <property type="protein sequence ID" value="RJK96822.1"/>
    <property type="molecule type" value="Genomic_DNA"/>
</dbReference>
<keyword evidence="3 7" id="KW-0808">Transferase</keyword>
<comment type="function">
    <text evidence="7">Catalyzes the initial step of the lipid cycle reactions in the biosynthesis of the cell wall peptidoglycan: transfers peptidoglycan precursor phospho-MurNAc-pentapeptide from UDP-MurNAc-pentapeptide onto the lipid carrier undecaprenyl phosphate, yielding undecaprenyl-pyrophosphoryl-MurNAc-pentapeptide, known as lipid I.</text>
</comment>
<evidence type="ECO:0000313" key="10">
    <source>
        <dbReference type="EMBL" id="RJK96822.1"/>
    </source>
</evidence>
<feature type="transmembrane region" description="Helical" evidence="7">
    <location>
        <begin position="55"/>
        <end position="74"/>
    </location>
</feature>
<evidence type="ECO:0000256" key="8">
    <source>
        <dbReference type="NCBIfam" id="TIGR00445"/>
    </source>
</evidence>
<dbReference type="GO" id="GO:0046872">
    <property type="term" value="F:metal ion binding"/>
    <property type="evidence" value="ECO:0007669"/>
    <property type="project" value="UniProtKB-KW"/>
</dbReference>
<dbReference type="InterPro" id="IPR003524">
    <property type="entry name" value="PNAcMuramoyl-5peptid_Trfase"/>
</dbReference>
<dbReference type="Pfam" id="PF00953">
    <property type="entry name" value="Glycos_transf_4"/>
    <property type="match status" value="1"/>
</dbReference>
<gene>
    <name evidence="7" type="primary">mraY</name>
    <name evidence="10" type="ORF">D5H78_06030</name>
</gene>
<dbReference type="InterPro" id="IPR018480">
    <property type="entry name" value="PNAcMuramoyl-5peptid_Trfase_CS"/>
</dbReference>
<keyword evidence="7" id="KW-0573">Peptidoglycan synthesis</keyword>
<dbReference type="RefSeq" id="WP_119949538.1">
    <property type="nucleotide sequence ID" value="NZ_QZEZ01000002.1"/>
</dbReference>
<dbReference type="HAMAP" id="MF_00038">
    <property type="entry name" value="MraY"/>
    <property type="match status" value="1"/>
</dbReference>
<evidence type="ECO:0000256" key="9">
    <source>
        <dbReference type="PIRSR" id="PIRSR600715-1"/>
    </source>
</evidence>
<dbReference type="CDD" id="cd06852">
    <property type="entry name" value="GT_MraY"/>
    <property type="match status" value="1"/>
</dbReference>
<dbReference type="GO" id="GO:0008963">
    <property type="term" value="F:phospho-N-acetylmuramoyl-pentapeptide-transferase activity"/>
    <property type="evidence" value="ECO:0007669"/>
    <property type="project" value="UniProtKB-UniRule"/>
</dbReference>
<feature type="transmembrane region" description="Helical" evidence="7">
    <location>
        <begin position="6"/>
        <end position="26"/>
    </location>
</feature>
<keyword evidence="7 9" id="KW-0460">Magnesium</keyword>
<evidence type="ECO:0000313" key="11">
    <source>
        <dbReference type="Proteomes" id="UP000265614"/>
    </source>
</evidence>
<dbReference type="GO" id="GO:0009252">
    <property type="term" value="P:peptidoglycan biosynthetic process"/>
    <property type="evidence" value="ECO:0007669"/>
    <property type="project" value="UniProtKB-UniRule"/>
</dbReference>
<keyword evidence="7" id="KW-0961">Cell wall biogenesis/degradation</keyword>
<feature type="transmembrane region" description="Helical" evidence="7">
    <location>
        <begin position="280"/>
        <end position="300"/>
    </location>
</feature>
<evidence type="ECO:0000256" key="3">
    <source>
        <dbReference type="ARBA" id="ARBA00022679"/>
    </source>
</evidence>